<evidence type="ECO:0000256" key="1">
    <source>
        <dbReference type="SAM" id="Phobius"/>
    </source>
</evidence>
<dbReference type="Proteomes" id="UP000614272">
    <property type="component" value="Unassembled WGS sequence"/>
</dbReference>
<sequence>MKLYFSTRHISALRELPLTERLALLSQASAKLTAPEKLLLNVLKLVILIPAFVLILYAPRDWLNLLWAALVLATYPLILKPVQYGLSEKYLPENLTQGNKDNV</sequence>
<keyword evidence="1" id="KW-0812">Transmembrane</keyword>
<dbReference type="Pfam" id="PF19667">
    <property type="entry name" value="DUF6170"/>
    <property type="match status" value="1"/>
</dbReference>
<accession>A0ABQ1RK72</accession>
<gene>
    <name evidence="2" type="ORF">GCM10011357_29560</name>
</gene>
<organism evidence="2 3">
    <name type="scientific">Lacimicrobium alkaliphilum</name>
    <dbReference type="NCBI Taxonomy" id="1526571"/>
    <lineage>
        <taxon>Bacteria</taxon>
        <taxon>Pseudomonadati</taxon>
        <taxon>Pseudomonadota</taxon>
        <taxon>Gammaproteobacteria</taxon>
        <taxon>Alteromonadales</taxon>
        <taxon>Alteromonadaceae</taxon>
        <taxon>Lacimicrobium</taxon>
    </lineage>
</organism>
<evidence type="ECO:0000313" key="3">
    <source>
        <dbReference type="Proteomes" id="UP000614272"/>
    </source>
</evidence>
<feature type="transmembrane region" description="Helical" evidence="1">
    <location>
        <begin position="62"/>
        <end position="79"/>
    </location>
</feature>
<reference evidence="3" key="1">
    <citation type="journal article" date="2019" name="Int. J. Syst. Evol. Microbiol.">
        <title>The Global Catalogue of Microorganisms (GCM) 10K type strain sequencing project: providing services to taxonomists for standard genome sequencing and annotation.</title>
        <authorList>
            <consortium name="The Broad Institute Genomics Platform"/>
            <consortium name="The Broad Institute Genome Sequencing Center for Infectious Disease"/>
            <person name="Wu L."/>
            <person name="Ma J."/>
        </authorList>
    </citation>
    <scope>NUCLEOTIDE SEQUENCE [LARGE SCALE GENOMIC DNA]</scope>
    <source>
        <strain evidence="3">CGMCC 1.12923</strain>
    </source>
</reference>
<keyword evidence="3" id="KW-1185">Reference proteome</keyword>
<name>A0ABQ1RK72_9ALTE</name>
<keyword evidence="1" id="KW-1133">Transmembrane helix</keyword>
<keyword evidence="1" id="KW-0472">Membrane</keyword>
<protein>
    <submittedName>
        <fullName evidence="2">Uncharacterized protein</fullName>
    </submittedName>
</protein>
<dbReference type="RefSeq" id="WP_099036370.1">
    <property type="nucleotide sequence ID" value="NZ_BMGJ01000013.1"/>
</dbReference>
<proteinExistence type="predicted"/>
<feature type="transmembrane region" description="Helical" evidence="1">
    <location>
        <begin position="38"/>
        <end position="56"/>
    </location>
</feature>
<dbReference type="InterPro" id="IPR046168">
    <property type="entry name" value="DUF6170"/>
</dbReference>
<dbReference type="EMBL" id="BMGJ01000013">
    <property type="protein sequence ID" value="GGD72614.1"/>
    <property type="molecule type" value="Genomic_DNA"/>
</dbReference>
<evidence type="ECO:0000313" key="2">
    <source>
        <dbReference type="EMBL" id="GGD72614.1"/>
    </source>
</evidence>
<comment type="caution">
    <text evidence="2">The sequence shown here is derived from an EMBL/GenBank/DDBJ whole genome shotgun (WGS) entry which is preliminary data.</text>
</comment>